<sequence length="185" mass="20380">MKKILLSFLVLLFISSCAGDVQNEEMSSGVQKTKSQSKSITSKTAVENYDFILSDRSDAVPNSTPTNYVSGYIQIYSPQLYNEGYTFELEYFIGNNQVFGIVPTIYLPANTHYAEINPYDMIQLYGCGGKTVSVKVKTIRKGRFQIVNDKTVLSACNISLYLANCNINLPDTKPSDTIGGGPKGL</sequence>
<evidence type="ECO:0000313" key="2">
    <source>
        <dbReference type="EMBL" id="MBK1894964.1"/>
    </source>
</evidence>
<keyword evidence="1" id="KW-0732">Signal</keyword>
<accession>A0ABS1FRS6</accession>
<dbReference type="PROSITE" id="PS51257">
    <property type="entry name" value="PROKAR_LIPOPROTEIN"/>
    <property type="match status" value="1"/>
</dbReference>
<proteinExistence type="predicted"/>
<keyword evidence="3" id="KW-1185">Reference proteome</keyword>
<name>A0ABS1FRS6_9FLAO</name>
<dbReference type="Proteomes" id="UP000628669">
    <property type="component" value="Unassembled WGS sequence"/>
</dbReference>
<comment type="caution">
    <text evidence="2">The sequence shown here is derived from an EMBL/GenBank/DDBJ whole genome shotgun (WGS) entry which is preliminary data.</text>
</comment>
<feature type="signal peptide" evidence="1">
    <location>
        <begin position="1"/>
        <end position="18"/>
    </location>
</feature>
<protein>
    <recommendedName>
        <fullName evidence="4">Lipoprotein</fullName>
    </recommendedName>
</protein>
<organism evidence="2 3">
    <name type="scientific">Chryseobacterium paridis</name>
    <dbReference type="NCBI Taxonomy" id="2800328"/>
    <lineage>
        <taxon>Bacteria</taxon>
        <taxon>Pseudomonadati</taxon>
        <taxon>Bacteroidota</taxon>
        <taxon>Flavobacteriia</taxon>
        <taxon>Flavobacteriales</taxon>
        <taxon>Weeksellaceae</taxon>
        <taxon>Chryseobacterium group</taxon>
        <taxon>Chryseobacterium</taxon>
    </lineage>
</organism>
<evidence type="ECO:0000256" key="1">
    <source>
        <dbReference type="SAM" id="SignalP"/>
    </source>
</evidence>
<dbReference type="EMBL" id="JAENHK010000001">
    <property type="protein sequence ID" value="MBK1894964.1"/>
    <property type="molecule type" value="Genomic_DNA"/>
</dbReference>
<gene>
    <name evidence="2" type="ORF">JHL15_04255</name>
</gene>
<reference evidence="3" key="1">
    <citation type="submission" date="2021-01" db="EMBL/GenBank/DDBJ databases">
        <title>Genome public.</title>
        <authorList>
            <person name="Liu C."/>
            <person name="Sun Q."/>
        </authorList>
    </citation>
    <scope>NUCLEOTIDE SEQUENCE [LARGE SCALE GENOMIC DNA]</scope>
    <source>
        <strain evidence="3">YIM B02567</strain>
    </source>
</reference>
<feature type="chain" id="PRO_5045480427" description="Lipoprotein" evidence="1">
    <location>
        <begin position="19"/>
        <end position="185"/>
    </location>
</feature>
<dbReference type="RefSeq" id="WP_200243229.1">
    <property type="nucleotide sequence ID" value="NZ_JAENHK010000001.1"/>
</dbReference>
<evidence type="ECO:0008006" key="4">
    <source>
        <dbReference type="Google" id="ProtNLM"/>
    </source>
</evidence>
<evidence type="ECO:0000313" key="3">
    <source>
        <dbReference type="Proteomes" id="UP000628669"/>
    </source>
</evidence>